<keyword evidence="2" id="KW-0677">Repeat</keyword>
<evidence type="ECO:0000259" key="4">
    <source>
        <dbReference type="Pfam" id="PF14432"/>
    </source>
</evidence>
<dbReference type="PROSITE" id="PS51375">
    <property type="entry name" value="PPR"/>
    <property type="match status" value="2"/>
</dbReference>
<dbReference type="GO" id="GO:0099402">
    <property type="term" value="P:plant organ development"/>
    <property type="evidence" value="ECO:0007669"/>
    <property type="project" value="UniProtKB-ARBA"/>
</dbReference>
<dbReference type="InterPro" id="IPR046848">
    <property type="entry name" value="E_motif"/>
</dbReference>
<dbReference type="PANTHER" id="PTHR47926:SF533">
    <property type="entry name" value="DYW DOMAIN-CONTAINING PROTEIN"/>
    <property type="match status" value="1"/>
</dbReference>
<evidence type="ECO:0000313" key="5">
    <source>
        <dbReference type="EMBL" id="CAI0413174.1"/>
    </source>
</evidence>
<dbReference type="InterPro" id="IPR011990">
    <property type="entry name" value="TPR-like_helical_dom_sf"/>
</dbReference>
<dbReference type="GO" id="GO:0009451">
    <property type="term" value="P:RNA modification"/>
    <property type="evidence" value="ECO:0007669"/>
    <property type="project" value="InterPro"/>
</dbReference>
<sequence length="436" mass="48725">MWNSVIRALTQNGLSSEALELYSRMQELEVRPDSYTFPSVINASAALLDSETDTFTVSSVLPACGGLLDIDGEVVHGLVEKMGMNAGVIVNNGYLSMDSISWNSMISAYIQNISYGEGMKVFKMMKKELKPASVTCIMILSMFAKAADLDLGKQVHCAVAKLGFDSDLVVENALLDIYAKCWRTDDSLALFRSTRNRNVVSWNTIIVARGQGEDSILAFRMINQMIEKDYDIEPRIEHYACVVDLLSRSGKSSRAELFISSMPVKPDASIWGALLGACRACGETKIAERLSQHIMELELDDPGYYVLASNVVAGFGKRGQVKVIRKSKEAQGLKNELGHSWNDTRNKVFAFGSADKYSEHYQEISNLLEELGSLMSKERYAANVQYACMTLRRMKREDWLCGHSERFAIAFRLLKTDPGIHLQVMKNLRVCRDCHT</sequence>
<keyword evidence="6" id="KW-1185">Reference proteome</keyword>
<dbReference type="InterPro" id="IPR046960">
    <property type="entry name" value="PPR_At4g14850-like_plant"/>
</dbReference>
<accession>A0AAV0JX04</accession>
<gene>
    <name evidence="5" type="ORF">LITE_LOCUS15822</name>
</gene>
<dbReference type="InterPro" id="IPR002885">
    <property type="entry name" value="PPR_rpt"/>
</dbReference>
<comment type="caution">
    <text evidence="5">The sequence shown here is derived from an EMBL/GenBank/DDBJ whole genome shotgun (WGS) entry which is preliminary data.</text>
</comment>
<dbReference type="Pfam" id="PF20431">
    <property type="entry name" value="E_motif"/>
    <property type="match status" value="1"/>
</dbReference>
<evidence type="ECO:0000313" key="6">
    <source>
        <dbReference type="Proteomes" id="UP001154282"/>
    </source>
</evidence>
<dbReference type="GO" id="GO:0008270">
    <property type="term" value="F:zinc ion binding"/>
    <property type="evidence" value="ECO:0007669"/>
    <property type="project" value="InterPro"/>
</dbReference>
<dbReference type="Pfam" id="PF01535">
    <property type="entry name" value="PPR"/>
    <property type="match status" value="1"/>
</dbReference>
<feature type="domain" description="DYW" evidence="4">
    <location>
        <begin position="380"/>
        <end position="436"/>
    </location>
</feature>
<evidence type="ECO:0000256" key="2">
    <source>
        <dbReference type="ARBA" id="ARBA00022737"/>
    </source>
</evidence>
<name>A0AAV0JX04_9ROSI</name>
<dbReference type="PANTHER" id="PTHR47926">
    <property type="entry name" value="PENTATRICOPEPTIDE REPEAT-CONTAINING PROTEIN"/>
    <property type="match status" value="1"/>
</dbReference>
<feature type="repeat" description="PPR" evidence="3">
    <location>
        <begin position="98"/>
        <end position="128"/>
    </location>
</feature>
<dbReference type="Proteomes" id="UP001154282">
    <property type="component" value="Unassembled WGS sequence"/>
</dbReference>
<protein>
    <recommendedName>
        <fullName evidence="4">DYW domain-containing protein</fullName>
    </recommendedName>
</protein>
<dbReference type="Pfam" id="PF13041">
    <property type="entry name" value="PPR_2"/>
    <property type="match status" value="1"/>
</dbReference>
<evidence type="ECO:0000256" key="1">
    <source>
        <dbReference type="ARBA" id="ARBA00006643"/>
    </source>
</evidence>
<dbReference type="NCBIfam" id="TIGR00756">
    <property type="entry name" value="PPR"/>
    <property type="match status" value="2"/>
</dbReference>
<evidence type="ECO:0000256" key="3">
    <source>
        <dbReference type="PROSITE-ProRule" id="PRU00708"/>
    </source>
</evidence>
<feature type="repeat" description="PPR" evidence="3">
    <location>
        <begin position="1"/>
        <end position="32"/>
    </location>
</feature>
<dbReference type="FunFam" id="1.25.40.10:FF:000158">
    <property type="entry name" value="pentatricopeptide repeat-containing protein At2g33680"/>
    <property type="match status" value="1"/>
</dbReference>
<organism evidence="5 6">
    <name type="scientific">Linum tenue</name>
    <dbReference type="NCBI Taxonomy" id="586396"/>
    <lineage>
        <taxon>Eukaryota</taxon>
        <taxon>Viridiplantae</taxon>
        <taxon>Streptophyta</taxon>
        <taxon>Embryophyta</taxon>
        <taxon>Tracheophyta</taxon>
        <taxon>Spermatophyta</taxon>
        <taxon>Magnoliopsida</taxon>
        <taxon>eudicotyledons</taxon>
        <taxon>Gunneridae</taxon>
        <taxon>Pentapetalae</taxon>
        <taxon>rosids</taxon>
        <taxon>fabids</taxon>
        <taxon>Malpighiales</taxon>
        <taxon>Linaceae</taxon>
        <taxon>Linum</taxon>
    </lineage>
</organism>
<dbReference type="EMBL" id="CAMGYJ010000005">
    <property type="protein sequence ID" value="CAI0413174.1"/>
    <property type="molecule type" value="Genomic_DNA"/>
</dbReference>
<dbReference type="Pfam" id="PF14432">
    <property type="entry name" value="DYW_deaminase"/>
    <property type="match status" value="1"/>
</dbReference>
<reference evidence="5" key="1">
    <citation type="submission" date="2022-08" db="EMBL/GenBank/DDBJ databases">
        <authorList>
            <person name="Gutierrez-Valencia J."/>
        </authorList>
    </citation>
    <scope>NUCLEOTIDE SEQUENCE</scope>
</reference>
<dbReference type="InterPro" id="IPR032867">
    <property type="entry name" value="DYW_dom"/>
</dbReference>
<comment type="similarity">
    <text evidence="1">Belongs to the PPR family. PCMP-H subfamily.</text>
</comment>
<proteinExistence type="inferred from homology"/>
<dbReference type="Gene3D" id="1.25.40.10">
    <property type="entry name" value="Tetratricopeptide repeat domain"/>
    <property type="match status" value="3"/>
</dbReference>
<dbReference type="GO" id="GO:0003723">
    <property type="term" value="F:RNA binding"/>
    <property type="evidence" value="ECO:0007669"/>
    <property type="project" value="InterPro"/>
</dbReference>
<dbReference type="AlphaFoldDB" id="A0AAV0JX04"/>